<dbReference type="Gene3D" id="3.40.190.10">
    <property type="entry name" value="Periplasmic binding protein-like II"/>
    <property type="match status" value="1"/>
</dbReference>
<name>A0A7W3YNT9_9LACO</name>
<sequence length="299" mass="33110">MRVKKIMAASLLAAGTLLLGTIMPTVASAANNKPIIVGSKNVSESKTVSEIYALSLEHAGYKVTRKPNIANNVIFSSTQKGQIDVYPDYTGTIVETYLKKKGTGKSASEMAKIAHQGVAKYGLTTFNYAPGDNRQGIAMPTKIARKDHITNLSQLQKKANKIRFASQGEFEKRADGLPEMNKVYGKFNFKSIKDYDVNLLYRIMEQGKAEAAPVSTTDGQLATSKFTLIKDNKNIWPPYNLVPVVNKKAAKNYPKMEKTLNAVDAKLTTKQLVALNKKVNVNHQNYKTVAQNWYNQNMK</sequence>
<evidence type="ECO:0000313" key="3">
    <source>
        <dbReference type="EMBL" id="MBB1098508.1"/>
    </source>
</evidence>
<dbReference type="GO" id="GO:0022857">
    <property type="term" value="F:transmembrane transporter activity"/>
    <property type="evidence" value="ECO:0007669"/>
    <property type="project" value="InterPro"/>
</dbReference>
<dbReference type="Gene3D" id="3.40.190.120">
    <property type="entry name" value="Osmoprotection protein (prox), domain 2"/>
    <property type="match status" value="1"/>
</dbReference>
<dbReference type="InterPro" id="IPR007210">
    <property type="entry name" value="ABC_Gly_betaine_transp_sub-bd"/>
</dbReference>
<keyword evidence="4" id="KW-1185">Reference proteome</keyword>
<proteinExistence type="predicted"/>
<feature type="signal peptide" evidence="1">
    <location>
        <begin position="1"/>
        <end position="29"/>
    </location>
</feature>
<evidence type="ECO:0000259" key="2">
    <source>
        <dbReference type="Pfam" id="PF04069"/>
    </source>
</evidence>
<comment type="caution">
    <text evidence="3">The sequence shown here is derived from an EMBL/GenBank/DDBJ whole genome shotgun (WGS) entry which is preliminary data.</text>
</comment>
<accession>A0A7W3YNT9</accession>
<dbReference type="AlphaFoldDB" id="A0A7W3YNT9"/>
<dbReference type="EMBL" id="JACIVA010000061">
    <property type="protein sequence ID" value="MBB1098508.1"/>
    <property type="molecule type" value="Genomic_DNA"/>
</dbReference>
<dbReference type="Proteomes" id="UP000517106">
    <property type="component" value="Unassembled WGS sequence"/>
</dbReference>
<organism evidence="3 4">
    <name type="scientific">Limosilactobacillus rudii</name>
    <dbReference type="NCBI Taxonomy" id="2759755"/>
    <lineage>
        <taxon>Bacteria</taxon>
        <taxon>Bacillati</taxon>
        <taxon>Bacillota</taxon>
        <taxon>Bacilli</taxon>
        <taxon>Lactobacillales</taxon>
        <taxon>Lactobacillaceae</taxon>
        <taxon>Limosilactobacillus</taxon>
    </lineage>
</organism>
<feature type="domain" description="ABC-type glycine betaine transport system substrate-binding" evidence="2">
    <location>
        <begin position="33"/>
        <end position="295"/>
    </location>
</feature>
<dbReference type="Pfam" id="PF04069">
    <property type="entry name" value="OpuAC"/>
    <property type="match status" value="1"/>
</dbReference>
<feature type="chain" id="PRO_5031360942" evidence="1">
    <location>
        <begin position="30"/>
        <end position="299"/>
    </location>
</feature>
<gene>
    <name evidence="3" type="ORF">H5S09_11320</name>
</gene>
<dbReference type="GO" id="GO:0043190">
    <property type="term" value="C:ATP-binding cassette (ABC) transporter complex"/>
    <property type="evidence" value="ECO:0007669"/>
    <property type="project" value="InterPro"/>
</dbReference>
<evidence type="ECO:0000256" key="1">
    <source>
        <dbReference type="SAM" id="SignalP"/>
    </source>
</evidence>
<protein>
    <submittedName>
        <fullName evidence="3">Glycine/betaine ABC transporter substrate-binding protein</fullName>
    </submittedName>
</protein>
<keyword evidence="1" id="KW-0732">Signal</keyword>
<evidence type="ECO:0000313" key="4">
    <source>
        <dbReference type="Proteomes" id="UP000517106"/>
    </source>
</evidence>
<dbReference type="SUPFAM" id="SSF53850">
    <property type="entry name" value="Periplasmic binding protein-like II"/>
    <property type="match status" value="1"/>
</dbReference>
<dbReference type="RefSeq" id="WP_182597212.1">
    <property type="nucleotide sequence ID" value="NZ_JACIVA010000061.1"/>
</dbReference>
<reference evidence="3 4" key="1">
    <citation type="submission" date="2020-07" db="EMBL/GenBank/DDBJ databases">
        <title>Description of Limosilactobacillus balticus sp. nov., Limosilactobacillus agrestis sp. nov., Limosilactobacillus albertensis sp. nov., Limosilactobacillus rudii sp. nov., Limosilactobacillus fastidiosus sp. nov., five novel Limosilactobacillus species isolated from the vertebrate gastrointestinal tract, and proposal of 6 subspecies of Limosilactobacillus reuteri adapted to the gastrointestinal tract of specific vertebrate hosts.</title>
        <authorList>
            <person name="Li F."/>
            <person name="Cheng C."/>
            <person name="Zheng J."/>
            <person name="Quevedo R.M."/>
            <person name="Li J."/>
            <person name="Roos S."/>
            <person name="Gaenzle M.G."/>
            <person name="Walter J."/>
        </authorList>
    </citation>
    <scope>NUCLEOTIDE SEQUENCE [LARGE SCALE GENOMIC DNA]</scope>
    <source>
        <strain evidence="3 4">STM2_1</strain>
    </source>
</reference>